<dbReference type="RefSeq" id="WP_046904453.1">
    <property type="nucleotide sequence ID" value="NZ_CP011452.2"/>
</dbReference>
<dbReference type="AlphaFoldDB" id="A0A0F7KYY9"/>
<evidence type="ECO:0000256" key="1">
    <source>
        <dbReference type="ARBA" id="ARBA00006599"/>
    </source>
</evidence>
<protein>
    <submittedName>
        <fullName evidence="2">Lycopene cyclase protein</fullName>
    </submittedName>
</protein>
<dbReference type="NCBIfam" id="TIGR01790">
    <property type="entry name" value="carotene-cycl"/>
    <property type="match status" value="1"/>
</dbReference>
<dbReference type="Pfam" id="PF05834">
    <property type="entry name" value="Lycopene_cycl"/>
    <property type="match status" value="1"/>
</dbReference>
<accession>A0A0F7KYY9</accession>
<dbReference type="Proteomes" id="UP000034392">
    <property type="component" value="Chromosome"/>
</dbReference>
<dbReference type="OrthoDB" id="5793379at2"/>
<dbReference type="GO" id="GO:0016705">
    <property type="term" value="F:oxidoreductase activity, acting on paired donors, with incorporation or reduction of molecular oxygen"/>
    <property type="evidence" value="ECO:0007669"/>
    <property type="project" value="InterPro"/>
</dbReference>
<dbReference type="STRING" id="1267766.WYH_03020"/>
<name>A0A0F7KYY9_9SPHN</name>
<dbReference type="Gene3D" id="3.50.50.60">
    <property type="entry name" value="FAD/NAD(P)-binding domain"/>
    <property type="match status" value="1"/>
</dbReference>
<evidence type="ECO:0000313" key="2">
    <source>
        <dbReference type="EMBL" id="AKH44040.1"/>
    </source>
</evidence>
<dbReference type="NCBIfam" id="TIGR01789">
    <property type="entry name" value="lycopene_cycl"/>
    <property type="match status" value="1"/>
</dbReference>
<reference evidence="2" key="1">
    <citation type="submission" date="2015-05" db="EMBL/GenBank/DDBJ databases">
        <title>The complete genome of Altererythrobacter atlanticus strain 26DY36.</title>
        <authorList>
            <person name="Wu Y.-H."/>
            <person name="Cheng H."/>
            <person name="Wu X.-W."/>
        </authorList>
    </citation>
    <scope>NUCLEOTIDE SEQUENCE [LARGE SCALE GENOMIC DNA]</scope>
    <source>
        <strain evidence="2">26DY36</strain>
    </source>
</reference>
<dbReference type="InterPro" id="IPR010108">
    <property type="entry name" value="Lycopene_cyclase_b/e"/>
</dbReference>
<proteinExistence type="inferred from homology"/>
<gene>
    <name evidence="2" type="ORF">WYH_03020</name>
</gene>
<comment type="similarity">
    <text evidence="1">Belongs to the lycopene cyclase family.</text>
</comment>
<sequence length="393" mass="42917">MNGRDCDIAIAGGGLAGGLIALALARLRPDVSVRLLEAGTVPGGNHRWSWFASDLSPAARDLMNPFRKSRWEGGYDVRFPAHERHLATSYRSLTSLDFAYALQRELAPGTLRVNAVVATLDAGGVTLESGVRITARTVIDCRGFTPTAHLSGGWQVFMGRHLRMAEMHGVHRPIIMDARVAQHGGYRFLYVLPTGTNELFLEDTYYQDGPLLDRGALSARLDEYARAHGWVGETISSETGVLPVITGGDFGAWQASQRVPGVGMAGAKGGFVHPLTSYTLPFAAQTALAIVAGADLPGEEMSAMLEDRARAHWRATRFYRQLGGMLFGAAKPEERYRVFQRFYRLPEPLIERFYAARSTRADRMRILCGKPPVPIAGALRALATSRPALQEPA</sequence>
<dbReference type="InterPro" id="IPR036188">
    <property type="entry name" value="FAD/NAD-bd_sf"/>
</dbReference>
<dbReference type="GO" id="GO:0016117">
    <property type="term" value="P:carotenoid biosynthetic process"/>
    <property type="evidence" value="ECO:0007669"/>
    <property type="project" value="InterPro"/>
</dbReference>
<organism evidence="2 3">
    <name type="scientific">Croceibacterium atlanticum</name>
    <dbReference type="NCBI Taxonomy" id="1267766"/>
    <lineage>
        <taxon>Bacteria</taxon>
        <taxon>Pseudomonadati</taxon>
        <taxon>Pseudomonadota</taxon>
        <taxon>Alphaproteobacteria</taxon>
        <taxon>Sphingomonadales</taxon>
        <taxon>Erythrobacteraceae</taxon>
        <taxon>Croceibacterium</taxon>
    </lineage>
</organism>
<dbReference type="GO" id="GO:0045436">
    <property type="term" value="F:lycopene beta cyclase activity"/>
    <property type="evidence" value="ECO:0007669"/>
    <property type="project" value="InterPro"/>
</dbReference>
<dbReference type="SUPFAM" id="SSF51905">
    <property type="entry name" value="FAD/NAD(P)-binding domain"/>
    <property type="match status" value="1"/>
</dbReference>
<dbReference type="KEGG" id="aay:WYH_03020"/>
<dbReference type="PATRIC" id="fig|1267766.3.peg.3056"/>
<dbReference type="EMBL" id="CP011452">
    <property type="protein sequence ID" value="AKH44040.1"/>
    <property type="molecule type" value="Genomic_DNA"/>
</dbReference>
<keyword evidence="3" id="KW-1185">Reference proteome</keyword>
<evidence type="ECO:0000313" key="3">
    <source>
        <dbReference type="Proteomes" id="UP000034392"/>
    </source>
</evidence>
<dbReference type="InterPro" id="IPR008461">
    <property type="entry name" value="CrtY"/>
</dbReference>